<organism evidence="6 7">
    <name type="scientific">Capsaspora owczarzaki (strain ATCC 30864)</name>
    <dbReference type="NCBI Taxonomy" id="595528"/>
    <lineage>
        <taxon>Eukaryota</taxon>
        <taxon>Filasterea</taxon>
        <taxon>Capsaspora</taxon>
    </lineage>
</organism>
<dbReference type="Pfam" id="PF21273">
    <property type="entry name" value="SNX17-27-31_F1_FERM"/>
    <property type="match status" value="1"/>
</dbReference>
<dbReference type="AlphaFoldDB" id="A0A0D2WKR4"/>
<comment type="similarity">
    <text evidence="1">Belongs to the sorting nexin family.</text>
</comment>
<feature type="compositionally biased region" description="Low complexity" evidence="4">
    <location>
        <begin position="411"/>
        <end position="421"/>
    </location>
</feature>
<dbReference type="SMART" id="SM00312">
    <property type="entry name" value="PX"/>
    <property type="match status" value="1"/>
</dbReference>
<dbReference type="GO" id="GO:0032456">
    <property type="term" value="P:endocytic recycling"/>
    <property type="evidence" value="ECO:0007669"/>
    <property type="project" value="TreeGrafter"/>
</dbReference>
<feature type="region of interest" description="Disordered" evidence="4">
    <location>
        <begin position="409"/>
        <end position="610"/>
    </location>
</feature>
<dbReference type="CDD" id="cd13337">
    <property type="entry name" value="FERM-like_C_SNX17"/>
    <property type="match status" value="1"/>
</dbReference>
<sequence length="610" mass="67594">MHFAIPDVAERTGPKGAYTVFNIHINGVHHCAIRYSEVEKLQARIKAEYPDKPLTKFPPKRLLALTLEQLEERRRGIEMYLQAVGEDPLLVRSLIFRNFLIESQEEMRERSVPVEFPIKLPGGTIFTLKTLSLNRTERTLALIADKHGMTRDLVPMFGLFLEIESDEPEEEEGAGPRRFIKRRIQHFESPYLALMKAATRKGELCLRSTFWDPALLEKIYPDQQATEWIYQQTVADANNGWMSPPDNVLAELKMLKKARKHKEFLQVASKLDTFGYIELDPCVCSHPAPDSRVIVAIGSNDLRVRLVGQKRSEAATFRVRRTRCWKLSAHDKVVDFAFDYLFGPNELRWVTMAGPQTIYMSMCVQSVVDELLEKIKPSPKGPKPDYGPTFSDADYQAAVADAARRLPPPLARQSSLPASPAEPATPTKRASEPTAASTPTPKADKPAAEKTAEKAVEKAAEKTVEMPAEQPAEKPVQKPIEKPVQKPAEKPAEKPVEKPAEKPAEKAAEKPAIKSEGTPKKAAQQPSTPTPSASTRAAASDSSSSSSYSPSTSSTTTGSRGVHRVDSTSAADDGYKKKLKLPDVFKSLKSGKSETYDNAMYDGTIGDDDL</sequence>
<dbReference type="InterPro" id="IPR037836">
    <property type="entry name" value="SNX17_FERM-like_dom"/>
</dbReference>
<accession>A0A0D2WKR4</accession>
<dbReference type="Pfam" id="PF00787">
    <property type="entry name" value="PX"/>
    <property type="match status" value="1"/>
</dbReference>
<dbReference type="InterPro" id="IPR036871">
    <property type="entry name" value="PX_dom_sf"/>
</dbReference>
<keyword evidence="3" id="KW-0653">Protein transport</keyword>
<evidence type="ECO:0000313" key="7">
    <source>
        <dbReference type="Proteomes" id="UP000008743"/>
    </source>
</evidence>
<dbReference type="RefSeq" id="XP_004364463.1">
    <property type="nucleotide sequence ID" value="XM_004364406.2"/>
</dbReference>
<name>A0A0D2WKR4_CAPO3</name>
<dbReference type="GO" id="GO:0035091">
    <property type="term" value="F:phosphatidylinositol binding"/>
    <property type="evidence" value="ECO:0007669"/>
    <property type="project" value="InterPro"/>
</dbReference>
<evidence type="ECO:0000259" key="5">
    <source>
        <dbReference type="PROSITE" id="PS50195"/>
    </source>
</evidence>
<evidence type="ECO:0000256" key="4">
    <source>
        <dbReference type="SAM" id="MobiDB-lite"/>
    </source>
</evidence>
<evidence type="ECO:0000256" key="3">
    <source>
        <dbReference type="ARBA" id="ARBA00022927"/>
    </source>
</evidence>
<dbReference type="Gene3D" id="2.30.29.30">
    <property type="entry name" value="Pleckstrin-homology domain (PH domain)/Phosphotyrosine-binding domain (PTB)"/>
    <property type="match status" value="1"/>
</dbReference>
<dbReference type="Gene3D" id="3.10.20.90">
    <property type="entry name" value="Phosphatidylinositol 3-kinase Catalytic Subunit, Chain A, domain 1"/>
    <property type="match status" value="1"/>
</dbReference>
<dbReference type="Pfam" id="PF18116">
    <property type="entry name" value="SNX17_FERM_C"/>
    <property type="match status" value="1"/>
</dbReference>
<feature type="compositionally biased region" description="Basic and acidic residues" evidence="4">
    <location>
        <begin position="471"/>
        <end position="519"/>
    </location>
</feature>
<evidence type="ECO:0000256" key="1">
    <source>
        <dbReference type="ARBA" id="ARBA00010883"/>
    </source>
</evidence>
<reference evidence="7" key="1">
    <citation type="submission" date="2011-02" db="EMBL/GenBank/DDBJ databases">
        <title>The Genome Sequence of Capsaspora owczarzaki ATCC 30864.</title>
        <authorList>
            <person name="Russ C."/>
            <person name="Cuomo C."/>
            <person name="Burger G."/>
            <person name="Gray M.W."/>
            <person name="Holland P.W.H."/>
            <person name="King N."/>
            <person name="Lang F.B.F."/>
            <person name="Roger A.J."/>
            <person name="Ruiz-Trillo I."/>
            <person name="Young S.K."/>
            <person name="Zeng Q."/>
            <person name="Gargeya S."/>
            <person name="Alvarado L."/>
            <person name="Berlin A."/>
            <person name="Chapman S.B."/>
            <person name="Chen Z."/>
            <person name="Freedman E."/>
            <person name="Gellesch M."/>
            <person name="Goldberg J."/>
            <person name="Griggs A."/>
            <person name="Gujja S."/>
            <person name="Heilman E."/>
            <person name="Heiman D."/>
            <person name="Howarth C."/>
            <person name="Mehta T."/>
            <person name="Neiman D."/>
            <person name="Pearson M."/>
            <person name="Roberts A."/>
            <person name="Saif S."/>
            <person name="Shea T."/>
            <person name="Shenoy N."/>
            <person name="Sisk P."/>
            <person name="Stolte C."/>
            <person name="Sykes S."/>
            <person name="White J."/>
            <person name="Yandava C."/>
            <person name="Haas B."/>
            <person name="Nusbaum C."/>
            <person name="Birren B."/>
        </authorList>
    </citation>
    <scope>NUCLEOTIDE SEQUENCE</scope>
    <source>
        <strain evidence="7">ATCC 30864</strain>
    </source>
</reference>
<dbReference type="InterPro" id="IPR040842">
    <property type="entry name" value="SNX17/31_FERM"/>
</dbReference>
<feature type="compositionally biased region" description="Low complexity" evidence="4">
    <location>
        <begin position="526"/>
        <end position="559"/>
    </location>
</feature>
<dbReference type="GO" id="GO:0005769">
    <property type="term" value="C:early endosome"/>
    <property type="evidence" value="ECO:0007669"/>
    <property type="project" value="TreeGrafter"/>
</dbReference>
<feature type="compositionally biased region" description="Low complexity" evidence="4">
    <location>
        <begin position="432"/>
        <end position="441"/>
    </location>
</feature>
<dbReference type="EMBL" id="KE346361">
    <property type="protein sequence ID" value="KJE90258.1"/>
    <property type="molecule type" value="Genomic_DNA"/>
</dbReference>
<dbReference type="PANTHER" id="PTHR12431">
    <property type="entry name" value="SORTING NEXIN 17 AND 27"/>
    <property type="match status" value="1"/>
</dbReference>
<keyword evidence="7" id="KW-1185">Reference proteome</keyword>
<dbReference type="PhylomeDB" id="A0A0D2WKR4"/>
<feature type="domain" description="PX" evidence="5">
    <location>
        <begin position="1"/>
        <end position="107"/>
    </location>
</feature>
<dbReference type="OrthoDB" id="5772781at2759"/>
<dbReference type="InterPro" id="IPR011993">
    <property type="entry name" value="PH-like_dom_sf"/>
</dbReference>
<dbReference type="eggNOG" id="KOG3784">
    <property type="taxonomic scope" value="Eukaryota"/>
</dbReference>
<proteinExistence type="inferred from homology"/>
<dbReference type="InterPro" id="IPR001683">
    <property type="entry name" value="PX_dom"/>
</dbReference>
<evidence type="ECO:0000256" key="2">
    <source>
        <dbReference type="ARBA" id="ARBA00022448"/>
    </source>
</evidence>
<dbReference type="InterPro" id="IPR048763">
    <property type="entry name" value="SNX17-31_FERM_F1"/>
</dbReference>
<feature type="compositionally biased region" description="Basic and acidic residues" evidence="4">
    <location>
        <begin position="442"/>
        <end position="464"/>
    </location>
</feature>
<protein>
    <recommendedName>
        <fullName evidence="5">PX domain-containing protein</fullName>
    </recommendedName>
</protein>
<dbReference type="SUPFAM" id="SSF64268">
    <property type="entry name" value="PX domain"/>
    <property type="match status" value="1"/>
</dbReference>
<dbReference type="Proteomes" id="UP000008743">
    <property type="component" value="Unassembled WGS sequence"/>
</dbReference>
<dbReference type="Gene3D" id="3.30.1520.10">
    <property type="entry name" value="Phox-like domain"/>
    <property type="match status" value="1"/>
</dbReference>
<keyword evidence="2" id="KW-0813">Transport</keyword>
<dbReference type="Gene3D" id="1.20.80.60">
    <property type="match status" value="1"/>
</dbReference>
<evidence type="ECO:0000313" key="6">
    <source>
        <dbReference type="EMBL" id="KJE90258.1"/>
    </source>
</evidence>
<dbReference type="InParanoid" id="A0A0D2WKR4"/>
<dbReference type="PANTHER" id="PTHR12431:SF14">
    <property type="entry name" value="LD15323P"/>
    <property type="match status" value="1"/>
</dbReference>
<gene>
    <name evidence="6" type="ORF">CAOG_001595</name>
</gene>
<dbReference type="STRING" id="595528.A0A0D2WKR4"/>
<dbReference type="GO" id="GO:0006886">
    <property type="term" value="P:intracellular protein transport"/>
    <property type="evidence" value="ECO:0007669"/>
    <property type="project" value="TreeGrafter"/>
</dbReference>
<dbReference type="PROSITE" id="PS50195">
    <property type="entry name" value="PX"/>
    <property type="match status" value="1"/>
</dbReference>
<feature type="compositionally biased region" description="Basic and acidic residues" evidence="4">
    <location>
        <begin position="573"/>
        <end position="583"/>
    </location>
</feature>